<dbReference type="RefSeq" id="WP_258818614.1">
    <property type="nucleotide sequence ID" value="NZ_JANUGW010000018.1"/>
</dbReference>
<name>A0ABT1ZVU3_9BURK</name>
<accession>A0ABT1ZVU3</accession>
<evidence type="ECO:0008006" key="3">
    <source>
        <dbReference type="Google" id="ProtNLM"/>
    </source>
</evidence>
<dbReference type="EMBL" id="JANUGW010000018">
    <property type="protein sequence ID" value="MCS0584047.1"/>
    <property type="molecule type" value="Genomic_DNA"/>
</dbReference>
<proteinExistence type="predicted"/>
<organism evidence="1 2">
    <name type="scientific">Massilia pinisoli</name>
    <dbReference type="NCBI Taxonomy" id="1772194"/>
    <lineage>
        <taxon>Bacteria</taxon>
        <taxon>Pseudomonadati</taxon>
        <taxon>Pseudomonadota</taxon>
        <taxon>Betaproteobacteria</taxon>
        <taxon>Burkholderiales</taxon>
        <taxon>Oxalobacteraceae</taxon>
        <taxon>Telluria group</taxon>
        <taxon>Massilia</taxon>
    </lineage>
</organism>
<dbReference type="Proteomes" id="UP001204151">
    <property type="component" value="Unassembled WGS sequence"/>
</dbReference>
<reference evidence="1 2" key="1">
    <citation type="submission" date="2022-08" db="EMBL/GenBank/DDBJ databases">
        <title>Reclassification of Massilia species as members of the genera Telluria, Duganella, Pseudoduganella, Mokoshia gen. nov. and Zemynaea gen. nov. using orthogonal and non-orthogonal genome-based approaches.</title>
        <authorList>
            <person name="Bowman J.P."/>
        </authorList>
    </citation>
    <scope>NUCLEOTIDE SEQUENCE [LARGE SCALE GENOMIC DNA]</scope>
    <source>
        <strain evidence="1 2">JCM 31316</strain>
    </source>
</reference>
<comment type="caution">
    <text evidence="1">The sequence shown here is derived from an EMBL/GenBank/DDBJ whole genome shotgun (WGS) entry which is preliminary data.</text>
</comment>
<keyword evidence="2" id="KW-1185">Reference proteome</keyword>
<evidence type="ECO:0000313" key="2">
    <source>
        <dbReference type="Proteomes" id="UP001204151"/>
    </source>
</evidence>
<evidence type="ECO:0000313" key="1">
    <source>
        <dbReference type="EMBL" id="MCS0584047.1"/>
    </source>
</evidence>
<protein>
    <recommendedName>
        <fullName evidence="3">Lipoprotein</fullName>
    </recommendedName>
</protein>
<gene>
    <name evidence="1" type="ORF">NX784_20830</name>
</gene>
<sequence length="289" mass="30278">MTTVDIPILGPIHRRLAFAACFALLAACSRHEPPAPPSSQPAAAAVAPPQALDGERSPEIMRAIFGAACDAAGKSAHATVKVDGADTGVVMTLVSAAALPDGRVAAIVNGEPEFASHGSAGILNVYLLRRAQSGWTVVQRHTNAAQLGPYGNIGSATWVALGTGRPGFILSWGDMGQGYSIDLADVFEIGNGIVHRGQFKEGSSNGGACTPEEKACWTVEGHMRLAPDVQPGGYRDILIDFTGKRYTLSEGKDGTDVEHVTENVRQTARYRFDGKAYALTAGTNPVPDI</sequence>